<sequence length="52" mass="5712">MAIELPHDDDVEIELTTQQARQGLELHAMRYVLGISMVIAVIAMVSVAIFTA</sequence>
<accession>A0A9X3Z7M2</accession>
<evidence type="ECO:0000256" key="1">
    <source>
        <dbReference type="SAM" id="Phobius"/>
    </source>
</evidence>
<keyword evidence="3" id="KW-1185">Reference proteome</keyword>
<name>A0A9X3Z7M2_9PROT</name>
<keyword evidence="1" id="KW-1133">Transmembrane helix</keyword>
<dbReference type="AlphaFoldDB" id="A0A9X3Z7M2"/>
<proteinExistence type="predicted"/>
<protein>
    <submittedName>
        <fullName evidence="2">Uncharacterized protein</fullName>
    </submittedName>
</protein>
<feature type="transmembrane region" description="Helical" evidence="1">
    <location>
        <begin position="31"/>
        <end position="50"/>
    </location>
</feature>
<keyword evidence="1" id="KW-0812">Transmembrane</keyword>
<organism evidence="2 3">
    <name type="scientific">Govanella unica</name>
    <dbReference type="NCBI Taxonomy" id="2975056"/>
    <lineage>
        <taxon>Bacteria</taxon>
        <taxon>Pseudomonadati</taxon>
        <taxon>Pseudomonadota</taxon>
        <taxon>Alphaproteobacteria</taxon>
        <taxon>Emcibacterales</taxon>
        <taxon>Govanellaceae</taxon>
        <taxon>Govanella</taxon>
    </lineage>
</organism>
<comment type="caution">
    <text evidence="2">The sequence shown here is derived from an EMBL/GenBank/DDBJ whole genome shotgun (WGS) entry which is preliminary data.</text>
</comment>
<gene>
    <name evidence="2" type="ORF">NYP16_09250</name>
</gene>
<evidence type="ECO:0000313" key="2">
    <source>
        <dbReference type="EMBL" id="MDA5194134.1"/>
    </source>
</evidence>
<reference evidence="2" key="1">
    <citation type="submission" date="2022-08" db="EMBL/GenBank/DDBJ databases">
        <authorList>
            <person name="Vandamme P."/>
            <person name="Hettiarachchi A."/>
            <person name="Peeters C."/>
            <person name="Cnockaert M."/>
            <person name="Carlier A."/>
        </authorList>
    </citation>
    <scope>NUCLEOTIDE SEQUENCE</scope>
    <source>
        <strain evidence="2">LMG 31809</strain>
    </source>
</reference>
<dbReference type="EMBL" id="JANWOI010000003">
    <property type="protein sequence ID" value="MDA5194134.1"/>
    <property type="molecule type" value="Genomic_DNA"/>
</dbReference>
<keyword evidence="1" id="KW-0472">Membrane</keyword>
<dbReference type="Proteomes" id="UP001141619">
    <property type="component" value="Unassembled WGS sequence"/>
</dbReference>
<reference evidence="2" key="2">
    <citation type="journal article" date="2023" name="Syst. Appl. Microbiol.">
        <title>Govania unica gen. nov., sp. nov., a rare biosphere bacterium that represents a novel family in the class Alphaproteobacteria.</title>
        <authorList>
            <person name="Vandamme P."/>
            <person name="Peeters C."/>
            <person name="Hettiarachchi A."/>
            <person name="Cnockaert M."/>
            <person name="Carlier A."/>
        </authorList>
    </citation>
    <scope>NUCLEOTIDE SEQUENCE</scope>
    <source>
        <strain evidence="2">LMG 31809</strain>
    </source>
</reference>
<dbReference type="RefSeq" id="WP_274943838.1">
    <property type="nucleotide sequence ID" value="NZ_JANWOI010000003.1"/>
</dbReference>
<evidence type="ECO:0000313" key="3">
    <source>
        <dbReference type="Proteomes" id="UP001141619"/>
    </source>
</evidence>